<dbReference type="GO" id="GO:0039694">
    <property type="term" value="P:viral RNA genome replication"/>
    <property type="evidence" value="ECO:0007669"/>
    <property type="project" value="InterPro"/>
</dbReference>
<dbReference type="InterPro" id="IPR043504">
    <property type="entry name" value="Peptidase_S1_PA_chymotrypsin"/>
</dbReference>
<dbReference type="Proteomes" id="UP000203856">
    <property type="component" value="Genome"/>
</dbReference>
<dbReference type="EMBL" id="AB030940">
    <property type="protein sequence ID" value="BAA90870.1"/>
    <property type="molecule type" value="Genomic_RNA"/>
</dbReference>
<evidence type="ECO:0000313" key="18">
    <source>
        <dbReference type="Proteomes" id="UP000203856"/>
    </source>
</evidence>
<feature type="domain" description="SF3 helicase" evidence="15">
    <location>
        <begin position="673"/>
        <end position="843"/>
    </location>
</feature>
<evidence type="ECO:0000256" key="12">
    <source>
        <dbReference type="SAM" id="MobiDB-lite"/>
    </source>
</evidence>
<dbReference type="GO" id="GO:0003723">
    <property type="term" value="F:RNA binding"/>
    <property type="evidence" value="ECO:0007669"/>
    <property type="project" value="InterPro"/>
</dbReference>
<dbReference type="GO" id="GO:0006351">
    <property type="term" value="P:DNA-templated transcription"/>
    <property type="evidence" value="ECO:0007669"/>
    <property type="project" value="InterPro"/>
</dbReference>
<dbReference type="PROSITE" id="PS50507">
    <property type="entry name" value="RDRP_SSRNA_POS"/>
    <property type="match status" value="1"/>
</dbReference>
<feature type="region of interest" description="Disordered" evidence="12">
    <location>
        <begin position="1"/>
        <end position="21"/>
    </location>
</feature>
<keyword evidence="6" id="KW-0547">Nucleotide-binding</keyword>
<dbReference type="InterPro" id="IPR000605">
    <property type="entry name" value="Helicase_SF3_ssDNA/RNA_vir"/>
</dbReference>
<dbReference type="PROSITE" id="PS51218">
    <property type="entry name" value="SF3_HELICASE_2"/>
    <property type="match status" value="1"/>
</dbReference>
<feature type="compositionally biased region" description="Low complexity" evidence="12">
    <location>
        <begin position="161"/>
        <end position="176"/>
    </location>
</feature>
<accession>Q9JGP2</accession>
<dbReference type="Gene3D" id="1.20.960.20">
    <property type="match status" value="1"/>
</dbReference>
<evidence type="ECO:0000259" key="14">
    <source>
        <dbReference type="PROSITE" id="PS50507"/>
    </source>
</evidence>
<dbReference type="InterPro" id="IPR001205">
    <property type="entry name" value="RNA-dir_pol_C"/>
</dbReference>
<keyword evidence="11 13" id="KW-1133">Transmembrane helix</keyword>
<keyword evidence="4 13" id="KW-0812">Transmembrane</keyword>
<feature type="compositionally biased region" description="Low complexity" evidence="12">
    <location>
        <begin position="183"/>
        <end position="193"/>
    </location>
</feature>
<evidence type="ECO:0000256" key="4">
    <source>
        <dbReference type="ARBA" id="ARBA00022692"/>
    </source>
</evidence>
<sequence>MDEGSCCPRSQIQTRSQREARRKAWEASEEAAWVRDYGREPTSPLSVWEGTPELLAMEHAYLAKQGDKRICAHLRRQALRAAYKARCQKRAFKVFQEECEFFRLPVHIVDKIQIPGQASPVPESVSLGGGVKTATSKRQVKTRRSFSSFLPKEEFSFVLGPCPTSSPEVTPTSTPSTTPPSSPRASSPRTPLPQVKEVTTQGITLCSHGPACQEHFCFGFLDLKDEFHASTYLKWMLGTQLPGSIFCFDLQVSSYLEHCTDTMEAIDLWWHVMDRYVRNYRATKYVTKDNYLTKASIAIDTAPKEFINKCKLLTKRAKHRNLSKKESYLLKRNERDSKYWDAFIALRTNTKEGQGPIDWVKAGYRKCKEYYDNTFSKFVNQIMQSLNPLTMILGPFKSAFWECVSNLKDKCVGMINDHWLAFAAGSTLVLTLIFLFAMICICKVFVYLLSTLGIVGCTVTFLVTSLIVIFFLFNGFLEQAADIQLCELVGADFLNFLNQNQNIAPIAATMADIKEEALRGQGLQWCFTALYKLISRLIPGGAKEAAIMFNSVGNISRSASHAKDFFVNMKEMTTSWIDALSDALALLGDDSVTAMHTLKHLCENDFLEWAKRVERYAGDTYDSMILNPADRLRIIRELVDQQVGFQKAFFNPRIASKAPRLMLTEFQRLSTMLRDCHSALSRAALFDMQRVPPFWIHLYSENGGTGKSMAMMPLGNYLLDSIEEPKTHRFVTRNVASRFLNGYLHQPCFLMDEFGAAPKTDYMDEVTMLDLVSPNPLTLNMAALGDKNIMFTSKLIISTANRRLAHPDVKLGANLDGFLRRRHILAEVVLAQGKPYFHEFILLKARTEQKIYLDQALREVASPIHLSPAEFYAVCAEQFVNFLNQQGNALIEQQGVSYVRSDDFSFLKDYLQYKMGLDFQQCEIERIVTDYSLSIKNQTIFPAEHEHIFSRWRAELEALSLSELITMLDKHVTETFVYTLIKENHSNVVMSNLTPYECLIYSFCKDKYKKETDATFSSLPEEEVKQPWLAEFLSFTARLCLNVPKWVTLVLALCAFCLVGYVLIKFAIGLFTGACTIFSVLAFSSLSAQGPEDSPGFENARKTAGVKVHFVKTSFQPSDWKGINVKPSGFNWGDVADDDDAIPLWGQGPDQNQNVLNLLKHQVVLIAEHSKVVYNAIALGNRNFLFTKHVWDLMPTCNYGLFGYAIAKNKIYINPNVRPAIQLKNRDLVVVQLPDSVPPFSALPKDIFLSNLAEAPKVANAALVVSEPLYEKRSVAQLQQKIYPFENLPQIHSRDTYSCGSLGSKPMPACYSYTFDTFAGLCTSPLISMDGGRCVLLGLHVAGDKSKMGYAQIVTLEDFSDINFSEKVGQGPEQMYIPTARSESFGSVCLLGKWTGPKPYFLENSSLTPSLIHDCIDIDMTTEPAILSKKDPRLQYTNNKDFDPFLSGMGKYAVEAHSFDEDEELFEDALDRVFSEIPMFTCEDLSNDQVCNGIEDDDYAEGLVMQTAEGYPFCTMRPPGVTGKTWLFAGSPGDWHIVPNSLLANELNVKELNLSKNIFEPVIGIDFPKDEKVDSSKVYIKQKTRLFTILPVDYNILVRKYFLSFVSQLMALHNEVPTKVGIDPISNEWSILCHSLHSKGTNWFNGDYSRFDGITPRNVLQGIVKRISRRYANKSSFAITDPTLSINGDLARSLLMDMCSTRYGLTNGDLWYVTSGIPSGFPLTVIVNSLVNSFFVHFAYMKLHSSEVHKALYPLYSFRTLVSYAVYGDDNLISVHDTIKDTFNLVTISNLLLEHGVTLKNGADKNEEILSPFYPIEKVDFLKRRFTTLQGHIVAPLNTVNITERLHWVRKGLGDADATLENCKSALFEALFHGELYYNDLRGKIEKACKVKGLPLIVPDYQDALSLFLTGGSYAKAIQAIAMNLPDRISLYKSEFYSVQIYPQIFYVTNERNVTLQKLLETTTLRNICYVSRNYESRSSSRGLFTLKGEGWTPAALKARLSVYKAMAKPVYFVDEANDGLAMFYCLDYAFRVCGLTRSQIAKILNAVFGGNPEVCQRIFQFFSQVEPTNKYIPPNQRR</sequence>
<dbReference type="Pfam" id="PF00910">
    <property type="entry name" value="RNA_helicase"/>
    <property type="match status" value="1"/>
</dbReference>
<evidence type="ECO:0000256" key="11">
    <source>
        <dbReference type="ARBA" id="ARBA00022989"/>
    </source>
</evidence>
<evidence type="ECO:0000256" key="6">
    <source>
        <dbReference type="ARBA" id="ARBA00022741"/>
    </source>
</evidence>
<evidence type="ECO:0000256" key="2">
    <source>
        <dbReference type="ARBA" id="ARBA00022670"/>
    </source>
</evidence>
<evidence type="ECO:0000256" key="8">
    <source>
        <dbReference type="ARBA" id="ARBA00022807"/>
    </source>
</evidence>
<dbReference type="GO" id="GO:0003968">
    <property type="term" value="F:RNA-directed RNA polymerase activity"/>
    <property type="evidence" value="ECO:0007669"/>
    <property type="project" value="UniProtKB-KW"/>
</dbReference>
<feature type="transmembrane region" description="Helical" evidence="13">
    <location>
        <begin position="1070"/>
        <end position="1088"/>
    </location>
</feature>
<dbReference type="InterPro" id="IPR043502">
    <property type="entry name" value="DNA/RNA_pol_sf"/>
</dbReference>
<evidence type="ECO:0000259" key="15">
    <source>
        <dbReference type="PROSITE" id="PS51218"/>
    </source>
</evidence>
<dbReference type="GeneID" id="956344"/>
<dbReference type="RefSeq" id="NP_620568.1">
    <property type="nucleotide sequence ID" value="NC_003787.1"/>
</dbReference>
<evidence type="ECO:0000256" key="10">
    <source>
        <dbReference type="ARBA" id="ARBA00022953"/>
    </source>
</evidence>
<name>Q9JGP2_9SECO</name>
<evidence type="ECO:0000256" key="3">
    <source>
        <dbReference type="ARBA" id="ARBA00022679"/>
    </source>
</evidence>
<organism evidence="17 18">
    <name type="scientific">Apple latent spherical virus</name>
    <dbReference type="NCBI Taxonomy" id="101688"/>
    <lineage>
        <taxon>Viruses</taxon>
        <taxon>Riboviria</taxon>
        <taxon>Orthornavirae</taxon>
        <taxon>Pisuviricota</taxon>
        <taxon>Pisoniviricetes</taxon>
        <taxon>Picornavirales</taxon>
        <taxon>Secoviridae</taxon>
        <taxon>Cheravirus</taxon>
        <taxon>Cheravirus mali</taxon>
    </lineage>
</organism>
<evidence type="ECO:0000259" key="16">
    <source>
        <dbReference type="PROSITE" id="PS51874"/>
    </source>
</evidence>
<evidence type="ECO:0000256" key="5">
    <source>
        <dbReference type="ARBA" id="ARBA00022695"/>
    </source>
</evidence>
<evidence type="ECO:0000256" key="1">
    <source>
        <dbReference type="ARBA" id="ARBA00022484"/>
    </source>
</evidence>
<proteinExistence type="predicted"/>
<dbReference type="InterPro" id="IPR043128">
    <property type="entry name" value="Rev_trsase/Diguanyl_cyclase"/>
</dbReference>
<keyword evidence="10" id="KW-0693">Viral RNA replication</keyword>
<feature type="transmembrane region" description="Helical" evidence="13">
    <location>
        <begin position="419"/>
        <end position="439"/>
    </location>
</feature>
<dbReference type="InterPro" id="IPR014759">
    <property type="entry name" value="Helicase_SF3_ssRNA_vir"/>
</dbReference>
<dbReference type="GO" id="GO:0004197">
    <property type="term" value="F:cysteine-type endopeptidase activity"/>
    <property type="evidence" value="ECO:0007669"/>
    <property type="project" value="InterPro"/>
</dbReference>
<feature type="transmembrane region" description="Helical" evidence="13">
    <location>
        <begin position="1046"/>
        <end position="1063"/>
    </location>
</feature>
<feature type="domain" description="RdRp catalytic" evidence="14">
    <location>
        <begin position="1641"/>
        <end position="1783"/>
    </location>
</feature>
<keyword evidence="18" id="KW-1185">Reference proteome</keyword>
<feature type="domain" description="Peptidase C3" evidence="16">
    <location>
        <begin position="1148"/>
        <end position="1359"/>
    </location>
</feature>
<keyword evidence="7" id="KW-0378">Hydrolase</keyword>
<dbReference type="InterPro" id="IPR007094">
    <property type="entry name" value="RNA-dir_pol_PSvirus"/>
</dbReference>
<keyword evidence="3" id="KW-0808">Transferase</keyword>
<dbReference type="Gene3D" id="2.40.10.10">
    <property type="entry name" value="Trypsin-like serine proteases"/>
    <property type="match status" value="1"/>
</dbReference>
<dbReference type="PROSITE" id="PS51874">
    <property type="entry name" value="PCV_3C_PRO"/>
    <property type="match status" value="1"/>
</dbReference>
<evidence type="ECO:0000256" key="13">
    <source>
        <dbReference type="SAM" id="Phobius"/>
    </source>
</evidence>
<dbReference type="InterPro" id="IPR009003">
    <property type="entry name" value="Peptidase_S1_PA"/>
</dbReference>
<evidence type="ECO:0000256" key="9">
    <source>
        <dbReference type="ARBA" id="ARBA00022840"/>
    </source>
</evidence>
<keyword evidence="1" id="KW-0696">RNA-directed RNA polymerase</keyword>
<keyword evidence="8" id="KW-0788">Thiol protease</keyword>
<keyword evidence="13" id="KW-0472">Membrane</keyword>
<feature type="transmembrane region" description="Helical" evidence="13">
    <location>
        <begin position="446"/>
        <end position="473"/>
    </location>
</feature>
<dbReference type="Gene3D" id="3.30.70.270">
    <property type="match status" value="1"/>
</dbReference>
<keyword evidence="2" id="KW-0645">Protease</keyword>
<dbReference type="GO" id="GO:0006508">
    <property type="term" value="P:proteolysis"/>
    <property type="evidence" value="ECO:0007669"/>
    <property type="project" value="UniProtKB-KW"/>
</dbReference>
<dbReference type="CDD" id="cd23169">
    <property type="entry name" value="ps-ssRNAv-Picornavirales"/>
    <property type="match status" value="1"/>
</dbReference>
<dbReference type="SUPFAM" id="SSF50494">
    <property type="entry name" value="Trypsin-like serine proteases"/>
    <property type="match status" value="1"/>
</dbReference>
<dbReference type="InterPro" id="IPR044067">
    <property type="entry name" value="PCV_3C_PRO"/>
</dbReference>
<keyword evidence="9" id="KW-0067">ATP-binding</keyword>
<evidence type="ECO:0000256" key="7">
    <source>
        <dbReference type="ARBA" id="ARBA00022801"/>
    </source>
</evidence>
<dbReference type="KEGG" id="vg:956344"/>
<dbReference type="Pfam" id="PF00680">
    <property type="entry name" value="RdRP_1"/>
    <property type="match status" value="1"/>
</dbReference>
<dbReference type="GO" id="GO:0005524">
    <property type="term" value="F:ATP binding"/>
    <property type="evidence" value="ECO:0007669"/>
    <property type="project" value="UniProtKB-KW"/>
</dbReference>
<evidence type="ECO:0000313" key="17">
    <source>
        <dbReference type="EMBL" id="BAA90870.1"/>
    </source>
</evidence>
<keyword evidence="5" id="KW-0548">Nucleotidyltransferase</keyword>
<feature type="region of interest" description="Disordered" evidence="12">
    <location>
        <begin position="161"/>
        <end position="194"/>
    </location>
</feature>
<reference evidence="17 18" key="1">
    <citation type="journal article" date="2000" name="J. Gen. Virol.">
        <title>Nucleotide sequence and genome organization of apple latent spherical virus: a new virus classified into the family Comoviridae.</title>
        <authorList>
            <person name="Li C."/>
            <person name="Yoshikawa N."/>
            <person name="Takahashi T."/>
            <person name="Ito T."/>
            <person name="Yoshida K."/>
            <person name="Koganezawa H."/>
        </authorList>
    </citation>
    <scope>NUCLEOTIDE SEQUENCE [LARGE SCALE GENOMIC DNA]</scope>
</reference>
<dbReference type="SUPFAM" id="SSF56672">
    <property type="entry name" value="DNA/RNA polymerases"/>
    <property type="match status" value="1"/>
</dbReference>
<protein>
    <submittedName>
        <fullName evidence="17">235K polyprotein</fullName>
    </submittedName>
</protein>
<dbReference type="GO" id="GO:0003724">
    <property type="term" value="F:RNA helicase activity"/>
    <property type="evidence" value="ECO:0007669"/>
    <property type="project" value="InterPro"/>
</dbReference>